<comment type="caution">
    <text evidence="1">The sequence shown here is derived from an EMBL/GenBank/DDBJ whole genome shotgun (WGS) entry which is preliminary data.</text>
</comment>
<evidence type="ECO:0000313" key="2">
    <source>
        <dbReference type="Proteomes" id="UP001054945"/>
    </source>
</evidence>
<keyword evidence="2" id="KW-1185">Reference proteome</keyword>
<accession>A0AAV4R9T1</accession>
<protein>
    <submittedName>
        <fullName evidence="1">Uncharacterized protein</fullName>
    </submittedName>
</protein>
<gene>
    <name evidence="1" type="ORF">CEXT_154131</name>
</gene>
<proteinExistence type="predicted"/>
<sequence>MQMTNSFDVGRRMIPLHSGRFRLRFPVEASAFITRNNVLKGCVAFYVKSIRCFRQTSGLIFASNSKIGVSTDSPY</sequence>
<reference evidence="1 2" key="1">
    <citation type="submission" date="2021-06" db="EMBL/GenBank/DDBJ databases">
        <title>Caerostris extrusa draft genome.</title>
        <authorList>
            <person name="Kono N."/>
            <person name="Arakawa K."/>
        </authorList>
    </citation>
    <scope>NUCLEOTIDE SEQUENCE [LARGE SCALE GENOMIC DNA]</scope>
</reference>
<dbReference type="EMBL" id="BPLR01007548">
    <property type="protein sequence ID" value="GIY17804.1"/>
    <property type="molecule type" value="Genomic_DNA"/>
</dbReference>
<organism evidence="1 2">
    <name type="scientific">Caerostris extrusa</name>
    <name type="common">Bark spider</name>
    <name type="synonym">Caerostris bankana</name>
    <dbReference type="NCBI Taxonomy" id="172846"/>
    <lineage>
        <taxon>Eukaryota</taxon>
        <taxon>Metazoa</taxon>
        <taxon>Ecdysozoa</taxon>
        <taxon>Arthropoda</taxon>
        <taxon>Chelicerata</taxon>
        <taxon>Arachnida</taxon>
        <taxon>Araneae</taxon>
        <taxon>Araneomorphae</taxon>
        <taxon>Entelegynae</taxon>
        <taxon>Araneoidea</taxon>
        <taxon>Araneidae</taxon>
        <taxon>Caerostris</taxon>
    </lineage>
</organism>
<name>A0AAV4R9T1_CAEEX</name>
<dbReference type="AlphaFoldDB" id="A0AAV4R9T1"/>
<evidence type="ECO:0000313" key="1">
    <source>
        <dbReference type="EMBL" id="GIY17804.1"/>
    </source>
</evidence>
<dbReference type="Proteomes" id="UP001054945">
    <property type="component" value="Unassembled WGS sequence"/>
</dbReference>